<evidence type="ECO:0000256" key="1">
    <source>
        <dbReference type="ARBA" id="ARBA00004123"/>
    </source>
</evidence>
<keyword evidence="3" id="KW-0819">tRNA processing</keyword>
<dbReference type="GO" id="GO:0005634">
    <property type="term" value="C:nucleus"/>
    <property type="evidence" value="ECO:0007669"/>
    <property type="project" value="UniProtKB-SubCell"/>
</dbReference>
<evidence type="ECO:0000256" key="2">
    <source>
        <dbReference type="ARBA" id="ARBA00005546"/>
    </source>
</evidence>
<evidence type="ECO:0000256" key="4">
    <source>
        <dbReference type="ARBA" id="ARBA00023242"/>
    </source>
</evidence>
<evidence type="ECO:0000256" key="3">
    <source>
        <dbReference type="ARBA" id="ARBA00022694"/>
    </source>
</evidence>
<evidence type="ECO:0008006" key="8">
    <source>
        <dbReference type="Google" id="ProtNLM"/>
    </source>
</evidence>
<keyword evidence="4 5" id="KW-0539">Nucleus</keyword>
<comment type="caution">
    <text evidence="6">The sequence shown here is derived from an EMBL/GenBank/DDBJ whole genome shotgun (WGS) entry which is preliminary data.</text>
</comment>
<reference evidence="6 7" key="1">
    <citation type="submission" date="2024-05" db="EMBL/GenBank/DDBJ databases">
        <authorList>
            <person name="Wallberg A."/>
        </authorList>
    </citation>
    <scope>NUCLEOTIDE SEQUENCE [LARGE SCALE GENOMIC DNA]</scope>
</reference>
<dbReference type="GO" id="GO:0000408">
    <property type="term" value="C:EKC/KEOPS complex"/>
    <property type="evidence" value="ECO:0007669"/>
    <property type="project" value="TreeGrafter"/>
</dbReference>
<sequence length="190" mass="21434">MADASFLCKWLKILFIADKGGGVVKRMQLQLINNLLYRLPLHGKLLKHGVECHLILCPMIVSTFQVLVAVNRAVRALRRKSMTTRSVYAEIIFNLSPTKSITDSLKRFGLGDDDQNILAVVIDESDISTLVDKLNSQVKGQICMLEEINMLTDEENIIKTYKMKSSEIQKGNIEDSVISRMACKDFLVMN</sequence>
<dbReference type="SUPFAM" id="SSF143870">
    <property type="entry name" value="PF0523-like"/>
    <property type="match status" value="1"/>
</dbReference>
<organism evidence="6 7">
    <name type="scientific">Meganyctiphanes norvegica</name>
    <name type="common">Northern krill</name>
    <name type="synonym">Thysanopoda norvegica</name>
    <dbReference type="NCBI Taxonomy" id="48144"/>
    <lineage>
        <taxon>Eukaryota</taxon>
        <taxon>Metazoa</taxon>
        <taxon>Ecdysozoa</taxon>
        <taxon>Arthropoda</taxon>
        <taxon>Crustacea</taxon>
        <taxon>Multicrustacea</taxon>
        <taxon>Malacostraca</taxon>
        <taxon>Eumalacostraca</taxon>
        <taxon>Eucarida</taxon>
        <taxon>Euphausiacea</taxon>
        <taxon>Euphausiidae</taxon>
        <taxon>Meganyctiphanes</taxon>
    </lineage>
</organism>
<dbReference type="Gene3D" id="3.30.2380.10">
    <property type="entry name" value="CGI121/TPRKB"/>
    <property type="match status" value="1"/>
</dbReference>
<dbReference type="GO" id="GO:0002949">
    <property type="term" value="P:tRNA threonylcarbamoyladenosine modification"/>
    <property type="evidence" value="ECO:0007669"/>
    <property type="project" value="TreeGrafter"/>
</dbReference>
<comment type="similarity">
    <text evidence="2 5">Belongs to the CGI121/TPRKB family.</text>
</comment>
<dbReference type="PANTHER" id="PTHR15840:SF10">
    <property type="entry name" value="EKC_KEOPS COMPLEX SUBUNIT TPRKB"/>
    <property type="match status" value="1"/>
</dbReference>
<dbReference type="AlphaFoldDB" id="A0AAV2QR09"/>
<dbReference type="NCBIfam" id="NF011465">
    <property type="entry name" value="PRK14886.1-1"/>
    <property type="match status" value="1"/>
</dbReference>
<protein>
    <recommendedName>
        <fullName evidence="8">EKC/KEOPS complex subunit CGI121</fullName>
    </recommendedName>
</protein>
<dbReference type="GO" id="GO:0005829">
    <property type="term" value="C:cytosol"/>
    <property type="evidence" value="ECO:0007669"/>
    <property type="project" value="TreeGrafter"/>
</dbReference>
<accession>A0AAV2QR09</accession>
<dbReference type="InterPro" id="IPR013926">
    <property type="entry name" value="CGI121/TPRKB"/>
</dbReference>
<dbReference type="InterPro" id="IPR036504">
    <property type="entry name" value="CGI121/TPRKB_sf"/>
</dbReference>
<evidence type="ECO:0000313" key="7">
    <source>
        <dbReference type="Proteomes" id="UP001497623"/>
    </source>
</evidence>
<dbReference type="Proteomes" id="UP001497623">
    <property type="component" value="Unassembled WGS sequence"/>
</dbReference>
<gene>
    <name evidence="6" type="ORF">MNOR_LOCUS14470</name>
</gene>
<evidence type="ECO:0000256" key="5">
    <source>
        <dbReference type="RuleBase" id="RU004398"/>
    </source>
</evidence>
<dbReference type="Pfam" id="PF08617">
    <property type="entry name" value="CGI-121"/>
    <property type="match status" value="1"/>
</dbReference>
<comment type="subcellular location">
    <subcellularLocation>
        <location evidence="1">Nucleus</location>
    </subcellularLocation>
</comment>
<evidence type="ECO:0000313" key="6">
    <source>
        <dbReference type="EMBL" id="CAL4091927.1"/>
    </source>
</evidence>
<keyword evidence="7" id="KW-1185">Reference proteome</keyword>
<dbReference type="EMBL" id="CAXKWB010008678">
    <property type="protein sequence ID" value="CAL4091927.1"/>
    <property type="molecule type" value="Genomic_DNA"/>
</dbReference>
<proteinExistence type="inferred from homology"/>
<dbReference type="PANTHER" id="PTHR15840">
    <property type="entry name" value="CGI-121 FAMILY MEMBER"/>
    <property type="match status" value="1"/>
</dbReference>
<name>A0AAV2QR09_MEGNR</name>
<feature type="non-terminal residue" evidence="6">
    <location>
        <position position="190"/>
    </location>
</feature>